<gene>
    <name evidence="1" type="ORF">KSS96_06495</name>
</gene>
<accession>A0ABX8P581</accession>
<dbReference type="RefSeq" id="WP_217855849.1">
    <property type="nucleotide sequence ID" value="NZ_CP077079.1"/>
</dbReference>
<name>A0ABX8P581_9PSED</name>
<evidence type="ECO:0000313" key="2">
    <source>
        <dbReference type="Proteomes" id="UP000886848"/>
    </source>
</evidence>
<proteinExistence type="predicted"/>
<protein>
    <submittedName>
        <fullName evidence="1">Uncharacterized protein</fullName>
    </submittedName>
</protein>
<dbReference type="Proteomes" id="UP000886848">
    <property type="component" value="Chromosome"/>
</dbReference>
<evidence type="ECO:0000313" key="1">
    <source>
        <dbReference type="EMBL" id="QXH68580.1"/>
    </source>
</evidence>
<keyword evidence="2" id="KW-1185">Reference proteome</keyword>
<sequence length="221" mass="25398">MGLELHKFDVELPEDVSLALVICGDLGVEEQRHTGFVVRNMMGETYLFHLATHNDFRKGQVSLSYNYLLIPYLEPAVEVPIVAFLFLLHHDTQGRISYSTEYQDRDYFDGDGKLVLVKPSDGFTCATFVLETMRKYGMDLVDRSTWPINEKDAEWQRNIIGRVGLNLEEFLAQIENIGEYPRFRPEQALGAAHYYEGKKLSYNVVHPAGLEVIYEMARLRA</sequence>
<dbReference type="EMBL" id="CP077079">
    <property type="protein sequence ID" value="QXH68580.1"/>
    <property type="molecule type" value="Genomic_DNA"/>
</dbReference>
<organism evidence="1 2">
    <name type="scientific">Pseudomonas asgharzadehiana</name>
    <dbReference type="NCBI Taxonomy" id="2842349"/>
    <lineage>
        <taxon>Bacteria</taxon>
        <taxon>Pseudomonadati</taxon>
        <taxon>Pseudomonadota</taxon>
        <taxon>Gammaproteobacteria</taxon>
        <taxon>Pseudomonadales</taxon>
        <taxon>Pseudomonadaceae</taxon>
        <taxon>Pseudomonas</taxon>
    </lineage>
</organism>
<reference evidence="1" key="1">
    <citation type="journal article" date="2021" name="Microorganisms">
        <title>The Ever-Expanding Pseudomonas Genus: Description of 43 New Species and Partition of the Pseudomonas putida Group.</title>
        <authorList>
            <person name="Girard L."/>
            <person name="Lood C."/>
            <person name="Hofte M."/>
            <person name="Vandamme P."/>
            <person name="Rokni-Zadeh H."/>
            <person name="van Noort V."/>
            <person name="Lavigne R."/>
            <person name="De Mot R."/>
        </authorList>
    </citation>
    <scope>NUCLEOTIDE SEQUENCE</scope>
    <source>
        <strain evidence="1">SWRI132</strain>
    </source>
</reference>